<proteinExistence type="predicted"/>
<name>A0A9D1DLH9_9FIRM</name>
<dbReference type="Proteomes" id="UP000824238">
    <property type="component" value="Unassembled WGS sequence"/>
</dbReference>
<evidence type="ECO:0000313" key="4">
    <source>
        <dbReference type="Proteomes" id="UP000824238"/>
    </source>
</evidence>
<evidence type="ECO:0000259" key="1">
    <source>
        <dbReference type="Pfam" id="PF07905"/>
    </source>
</evidence>
<dbReference type="InterPro" id="IPR025736">
    <property type="entry name" value="PucR_C-HTH_dom"/>
</dbReference>
<dbReference type="PANTHER" id="PTHR33744:SF16">
    <property type="entry name" value="CARBOHYDRATE DIACID REGULATOR"/>
    <property type="match status" value="1"/>
</dbReference>
<sequence length="529" mass="60275">MTVAEVMKLPSMVGAEVVAGRGGLGYPVESVNVLEYGWPTEILNRFFRANTFDGSDLLISAFASIAGDVEAQCENIRRYQAVGSVGLVLYYVGIIVPEIDERLVEVCDSLDFPLICMPRGQAGLRYSELIREVLFEIYREQQREQFFVSTLLDRISGLPAQQRSMETLLRMLSEHLRVSVILTEHRRDMNTVVYWPRSLETVVADKLLGWLKELGGGSELRVPLGDGVGYLQSCPHLLSDSDNLRLYTLKYREPLGEDALWQSSECVRLFIHIWNKNHGKFVVSELVRAIINDETIHRQRLAQLFKIRTEDLNQMWLFIPRHEPVEHDEGLLRSCTDYFSAFSDPVLVSYYEDTLVVFTHALRGSTHGDGEFFGSREQFEAISSRYEIICCDSLASSADARRAYLVSMANWRAARRIYPRTAVLRTADVMFAQLCQEIMCKRETLEQYEQSLSGLRSSNSELIPTLMVYLLDAGSSMAETAKLLYVHLNTVKYRLRQIQELTGLSPTQMPDSYSLYIAAAIDRMTDECR</sequence>
<dbReference type="Pfam" id="PF07905">
    <property type="entry name" value="PucR"/>
    <property type="match status" value="1"/>
</dbReference>
<feature type="domain" description="Purine catabolism PurC-like" evidence="1">
    <location>
        <begin position="5"/>
        <end position="136"/>
    </location>
</feature>
<dbReference type="PANTHER" id="PTHR33744">
    <property type="entry name" value="CARBOHYDRATE DIACID REGULATOR"/>
    <property type="match status" value="1"/>
</dbReference>
<dbReference type="AlphaFoldDB" id="A0A9D1DLH9"/>
<dbReference type="InterPro" id="IPR051448">
    <property type="entry name" value="CdaR-like_regulators"/>
</dbReference>
<dbReference type="InterPro" id="IPR012914">
    <property type="entry name" value="PucR_dom"/>
</dbReference>
<accession>A0A9D1DLH9</accession>
<gene>
    <name evidence="3" type="ORF">IAD36_05505</name>
</gene>
<dbReference type="InterPro" id="IPR042070">
    <property type="entry name" value="PucR_C-HTH_sf"/>
</dbReference>
<evidence type="ECO:0000313" key="3">
    <source>
        <dbReference type="EMBL" id="HIR55038.1"/>
    </source>
</evidence>
<protein>
    <submittedName>
        <fullName evidence="3">PucR family transcriptional regulator</fullName>
    </submittedName>
</protein>
<organism evidence="3 4">
    <name type="scientific">Candidatus Scatomorpha intestinigallinarum</name>
    <dbReference type="NCBI Taxonomy" id="2840923"/>
    <lineage>
        <taxon>Bacteria</taxon>
        <taxon>Bacillati</taxon>
        <taxon>Bacillota</taxon>
        <taxon>Clostridia</taxon>
        <taxon>Eubacteriales</taxon>
        <taxon>Candidatus Scatomorpha</taxon>
    </lineage>
</organism>
<feature type="domain" description="PucR C-terminal helix-turn-helix" evidence="2">
    <location>
        <begin position="462"/>
        <end position="520"/>
    </location>
</feature>
<reference evidence="3" key="2">
    <citation type="journal article" date="2021" name="PeerJ">
        <title>Extensive microbial diversity within the chicken gut microbiome revealed by metagenomics and culture.</title>
        <authorList>
            <person name="Gilroy R."/>
            <person name="Ravi A."/>
            <person name="Getino M."/>
            <person name="Pursley I."/>
            <person name="Horton D.L."/>
            <person name="Alikhan N.F."/>
            <person name="Baker D."/>
            <person name="Gharbi K."/>
            <person name="Hall N."/>
            <person name="Watson M."/>
            <person name="Adriaenssens E.M."/>
            <person name="Foster-Nyarko E."/>
            <person name="Jarju S."/>
            <person name="Secka A."/>
            <person name="Antonio M."/>
            <person name="Oren A."/>
            <person name="Chaudhuri R.R."/>
            <person name="La Ragione R."/>
            <person name="Hildebrand F."/>
            <person name="Pallen M.J."/>
        </authorList>
    </citation>
    <scope>NUCLEOTIDE SEQUENCE</scope>
    <source>
        <strain evidence="3">ChiGjej3B3-7149</strain>
    </source>
</reference>
<evidence type="ECO:0000259" key="2">
    <source>
        <dbReference type="Pfam" id="PF13556"/>
    </source>
</evidence>
<dbReference type="Pfam" id="PF13556">
    <property type="entry name" value="HTH_30"/>
    <property type="match status" value="1"/>
</dbReference>
<comment type="caution">
    <text evidence="3">The sequence shown here is derived from an EMBL/GenBank/DDBJ whole genome shotgun (WGS) entry which is preliminary data.</text>
</comment>
<reference evidence="3" key="1">
    <citation type="submission" date="2020-10" db="EMBL/GenBank/DDBJ databases">
        <authorList>
            <person name="Gilroy R."/>
        </authorList>
    </citation>
    <scope>NUCLEOTIDE SEQUENCE</scope>
    <source>
        <strain evidence="3">ChiGjej3B3-7149</strain>
    </source>
</reference>
<dbReference type="Gene3D" id="1.10.10.2840">
    <property type="entry name" value="PucR C-terminal helix-turn-helix domain"/>
    <property type="match status" value="1"/>
</dbReference>
<dbReference type="EMBL" id="DVHH01000137">
    <property type="protein sequence ID" value="HIR55038.1"/>
    <property type="molecule type" value="Genomic_DNA"/>
</dbReference>